<sequence length="23" mass="2463">AKAGCPVSQVLKAEITLDYQLKS</sequence>
<accession>A0A6N9S594</accession>
<reference evidence="1 3" key="1">
    <citation type="journal article" date="2020" name="Int. J. Nanomedicine">
        <title>Consequences Of Long-Term Bacteria's Exposure To Silver Nanoformulations With Different PhysicoChemical Properties.</title>
        <authorList>
            <person name="Kedziora A."/>
            <person name="Wernecki M."/>
            <person name="Korzekwa K."/>
            <person name="Speruda M."/>
            <person name="Gerasymchuk Y."/>
            <person name="Lukowiak A."/>
            <person name="Bugla-Ploskonska G."/>
        </authorList>
    </citation>
    <scope>NUCLEOTIDE SEQUENCE [LARGE SCALE GENOMIC DNA]</scope>
    <source>
        <strain evidence="1 3">ATCC 11230</strain>
    </source>
</reference>
<name>A0A6N9S594_ECOLX</name>
<dbReference type="Proteomes" id="UP000471490">
    <property type="component" value="Unassembled WGS sequence"/>
</dbReference>
<dbReference type="EMBL" id="VLTB01000148">
    <property type="protein sequence ID" value="NDR91400.1"/>
    <property type="molecule type" value="Genomic_DNA"/>
</dbReference>
<comment type="caution">
    <text evidence="1">The sequence shown here is derived from an EMBL/GenBank/DDBJ whole genome shotgun (WGS) entry which is preliminary data.</text>
</comment>
<protein>
    <submittedName>
        <fullName evidence="1">OsmC family peroxiredoxin</fullName>
    </submittedName>
</protein>
<evidence type="ECO:0000313" key="1">
    <source>
        <dbReference type="EMBL" id="NDR91400.1"/>
    </source>
</evidence>
<gene>
    <name evidence="1" type="ORF">FPI65_08910</name>
    <name evidence="2" type="ORF">FPI65_32560</name>
</gene>
<proteinExistence type="predicted"/>
<evidence type="ECO:0000313" key="2">
    <source>
        <dbReference type="EMBL" id="NDR95807.1"/>
    </source>
</evidence>
<feature type="non-terminal residue" evidence="1">
    <location>
        <position position="1"/>
    </location>
</feature>
<organism evidence="1 3">
    <name type="scientific">Escherichia coli</name>
    <dbReference type="NCBI Taxonomy" id="562"/>
    <lineage>
        <taxon>Bacteria</taxon>
        <taxon>Pseudomonadati</taxon>
        <taxon>Pseudomonadota</taxon>
        <taxon>Gammaproteobacteria</taxon>
        <taxon>Enterobacterales</taxon>
        <taxon>Enterobacteriaceae</taxon>
        <taxon>Escherichia</taxon>
    </lineage>
</organism>
<evidence type="ECO:0000313" key="3">
    <source>
        <dbReference type="Proteomes" id="UP000471490"/>
    </source>
</evidence>
<dbReference type="EMBL" id="VLTB01000712">
    <property type="protein sequence ID" value="NDR95807.1"/>
    <property type="molecule type" value="Genomic_DNA"/>
</dbReference>
<dbReference type="AlphaFoldDB" id="A0A6N9S594"/>